<reference evidence="4 5" key="1">
    <citation type="submission" date="2016-03" db="EMBL/GenBank/DDBJ databases">
        <title>Whole genome sequencing of Grifola frondosa 9006-11.</title>
        <authorList>
            <person name="Min B."/>
            <person name="Park H."/>
            <person name="Kim J.-G."/>
            <person name="Cho H."/>
            <person name="Oh Y.-L."/>
            <person name="Kong W.-S."/>
            <person name="Choi I.-G."/>
        </authorList>
    </citation>
    <scope>NUCLEOTIDE SEQUENCE [LARGE SCALE GENOMIC DNA]</scope>
    <source>
        <strain evidence="4 5">9006-11</strain>
    </source>
</reference>
<evidence type="ECO:0000256" key="1">
    <source>
        <dbReference type="SAM" id="MobiDB-lite"/>
    </source>
</evidence>
<proteinExistence type="predicted"/>
<dbReference type="STRING" id="5627.A0A1C7LNK5"/>
<feature type="region of interest" description="Disordered" evidence="1">
    <location>
        <begin position="284"/>
        <end position="355"/>
    </location>
</feature>
<dbReference type="OMA" id="ANGMHPR"/>
<sequence length="382" mass="41003">MVGLSSRALSKITSSFMALTSDGQKCNLGLSLKFEAKGLKVIEYSRKDGRYWEFSEKALNLLREYKEKFPEVFRTLDKPGDAMAKSSSVFPGAARYLVCDQLKKETVKEIEALADRFGSNKSHTAIKKAIVKGIPRQAVLKPSHAIYRLQNQHFALGDRVTMVQDTGGVPLSIKGVVIGMNAKSMDIVWDAPFMSGTTLGDRCSQYRGSTVEFTTCLNLANPQFVASTNPQTPTQHQQRSPFKPRFGPYPAIQPAPGQQAASGFRPAAGSQGVPVHIMANPNRGRGGYVNGRGGPPVNKNAHPNGTSNGVVPDAATAPQTNGNHVDARQPPSARGNFAARGAPNGGPARGGYAPPFRGRGGLHRILIEVGVDREGVPGKRTE</sequence>
<feature type="domain" description="5'-3' exoribonuclease 1 SH3-like" evidence="2">
    <location>
        <begin position="152"/>
        <end position="218"/>
    </location>
</feature>
<protein>
    <submittedName>
        <fullName evidence="4">Uncharacterized protein</fullName>
    </submittedName>
</protein>
<feature type="compositionally biased region" description="Gly residues" evidence="1">
    <location>
        <begin position="284"/>
        <end position="294"/>
    </location>
</feature>
<dbReference type="Pfam" id="PF18334">
    <property type="entry name" value="XRN1_D2_D3"/>
    <property type="match status" value="1"/>
</dbReference>
<dbReference type="Pfam" id="PF18129">
    <property type="entry name" value="SH3_12"/>
    <property type="match status" value="1"/>
</dbReference>
<evidence type="ECO:0000313" key="5">
    <source>
        <dbReference type="Proteomes" id="UP000092993"/>
    </source>
</evidence>
<dbReference type="EMBL" id="LUGG01000032">
    <property type="protein sequence ID" value="OBZ66148.1"/>
    <property type="molecule type" value="Genomic_DNA"/>
</dbReference>
<dbReference type="AlphaFoldDB" id="A0A1C7LNK5"/>
<comment type="caution">
    <text evidence="4">The sequence shown here is derived from an EMBL/GenBank/DDBJ whole genome shotgun (WGS) entry which is preliminary data.</text>
</comment>
<dbReference type="OrthoDB" id="372487at2759"/>
<dbReference type="InterPro" id="IPR041106">
    <property type="entry name" value="XRN1_D2_D3"/>
</dbReference>
<dbReference type="Proteomes" id="UP000092993">
    <property type="component" value="Unassembled WGS sequence"/>
</dbReference>
<gene>
    <name evidence="4" type="ORF">A0H81_13718</name>
</gene>
<evidence type="ECO:0000313" key="4">
    <source>
        <dbReference type="EMBL" id="OBZ66148.1"/>
    </source>
</evidence>
<feature type="domain" description="Exoribonuclease Xrn1 D2/D3" evidence="3">
    <location>
        <begin position="1"/>
        <end position="93"/>
    </location>
</feature>
<accession>A0A1C7LNK5</accession>
<name>A0A1C7LNK5_GRIFR</name>
<keyword evidence="5" id="KW-1185">Reference proteome</keyword>
<evidence type="ECO:0000259" key="3">
    <source>
        <dbReference type="Pfam" id="PF18334"/>
    </source>
</evidence>
<evidence type="ECO:0000259" key="2">
    <source>
        <dbReference type="Pfam" id="PF18129"/>
    </source>
</evidence>
<dbReference type="Gene3D" id="2.30.30.750">
    <property type="match status" value="1"/>
</dbReference>
<dbReference type="InterPro" id="IPR041385">
    <property type="entry name" value="SH3_12"/>
</dbReference>
<dbReference type="InterPro" id="IPR047008">
    <property type="entry name" value="XRN1_SH3_sf"/>
</dbReference>
<feature type="compositionally biased region" description="Low complexity" evidence="1">
    <location>
        <begin position="333"/>
        <end position="342"/>
    </location>
</feature>
<organism evidence="4 5">
    <name type="scientific">Grifola frondosa</name>
    <name type="common">Maitake</name>
    <name type="synonym">Polyporus frondosus</name>
    <dbReference type="NCBI Taxonomy" id="5627"/>
    <lineage>
        <taxon>Eukaryota</taxon>
        <taxon>Fungi</taxon>
        <taxon>Dikarya</taxon>
        <taxon>Basidiomycota</taxon>
        <taxon>Agaricomycotina</taxon>
        <taxon>Agaricomycetes</taxon>
        <taxon>Polyporales</taxon>
        <taxon>Grifolaceae</taxon>
        <taxon>Grifola</taxon>
    </lineage>
</organism>